<evidence type="ECO:0000313" key="3">
    <source>
        <dbReference type="Proteomes" id="UP001066276"/>
    </source>
</evidence>
<protein>
    <submittedName>
        <fullName evidence="2">Uncharacterized protein</fullName>
    </submittedName>
</protein>
<dbReference type="Proteomes" id="UP001066276">
    <property type="component" value="Chromosome 3_1"/>
</dbReference>
<name>A0AAV7ULC8_PLEWA</name>
<sequence>MCTVAGAFKGGGEGRRRPDEQTGLLFSWFSAVGRIFAPPTHSFSAMSVDMPRPQACSVLRIRRCCETPRAPPPGSQRDRGQRGAPSHRVGTLDVPDQSGPGSHPQSPPLSASRPQLVPSSHGFTHLVQAHSAFFLFVRVPTSLGALDCTF</sequence>
<accession>A0AAV7ULC8</accession>
<comment type="caution">
    <text evidence="2">The sequence shown here is derived from an EMBL/GenBank/DDBJ whole genome shotgun (WGS) entry which is preliminary data.</text>
</comment>
<keyword evidence="3" id="KW-1185">Reference proteome</keyword>
<proteinExistence type="predicted"/>
<reference evidence="2" key="1">
    <citation type="journal article" date="2022" name="bioRxiv">
        <title>Sequencing and chromosome-scale assembly of the giantPleurodeles waltlgenome.</title>
        <authorList>
            <person name="Brown T."/>
            <person name="Elewa A."/>
            <person name="Iarovenko S."/>
            <person name="Subramanian E."/>
            <person name="Araus A.J."/>
            <person name="Petzold A."/>
            <person name="Susuki M."/>
            <person name="Suzuki K.-i.T."/>
            <person name="Hayashi T."/>
            <person name="Toyoda A."/>
            <person name="Oliveira C."/>
            <person name="Osipova E."/>
            <person name="Leigh N.D."/>
            <person name="Simon A."/>
            <person name="Yun M.H."/>
        </authorList>
    </citation>
    <scope>NUCLEOTIDE SEQUENCE</scope>
    <source>
        <strain evidence="2">20211129_DDA</strain>
        <tissue evidence="2">Liver</tissue>
    </source>
</reference>
<evidence type="ECO:0000313" key="2">
    <source>
        <dbReference type="EMBL" id="KAJ1189329.1"/>
    </source>
</evidence>
<feature type="region of interest" description="Disordered" evidence="1">
    <location>
        <begin position="67"/>
        <end position="116"/>
    </location>
</feature>
<feature type="compositionally biased region" description="Low complexity" evidence="1">
    <location>
        <begin position="97"/>
        <end position="110"/>
    </location>
</feature>
<gene>
    <name evidence="2" type="ORF">NDU88_006077</name>
</gene>
<dbReference type="AlphaFoldDB" id="A0AAV7ULC8"/>
<organism evidence="2 3">
    <name type="scientific">Pleurodeles waltl</name>
    <name type="common">Iberian ribbed newt</name>
    <dbReference type="NCBI Taxonomy" id="8319"/>
    <lineage>
        <taxon>Eukaryota</taxon>
        <taxon>Metazoa</taxon>
        <taxon>Chordata</taxon>
        <taxon>Craniata</taxon>
        <taxon>Vertebrata</taxon>
        <taxon>Euteleostomi</taxon>
        <taxon>Amphibia</taxon>
        <taxon>Batrachia</taxon>
        <taxon>Caudata</taxon>
        <taxon>Salamandroidea</taxon>
        <taxon>Salamandridae</taxon>
        <taxon>Pleurodelinae</taxon>
        <taxon>Pleurodeles</taxon>
    </lineage>
</organism>
<evidence type="ECO:0000256" key="1">
    <source>
        <dbReference type="SAM" id="MobiDB-lite"/>
    </source>
</evidence>
<dbReference type="EMBL" id="JANPWB010000005">
    <property type="protein sequence ID" value="KAJ1189329.1"/>
    <property type="molecule type" value="Genomic_DNA"/>
</dbReference>